<dbReference type="Pfam" id="PF03747">
    <property type="entry name" value="ADP_ribosyl_GH"/>
    <property type="match status" value="1"/>
</dbReference>
<evidence type="ECO:0000256" key="7">
    <source>
        <dbReference type="ARBA" id="ARBA00042722"/>
    </source>
</evidence>
<proteinExistence type="inferred from homology"/>
<comment type="catalytic activity">
    <reaction evidence="11">
        <text>alpha-NAD(+) + H2O = ADP-D-ribose + nicotinamide + H(+)</text>
        <dbReference type="Rhea" id="RHEA:68792"/>
        <dbReference type="ChEBI" id="CHEBI:15377"/>
        <dbReference type="ChEBI" id="CHEBI:15378"/>
        <dbReference type="ChEBI" id="CHEBI:17154"/>
        <dbReference type="ChEBI" id="CHEBI:57967"/>
        <dbReference type="ChEBI" id="CHEBI:77017"/>
    </reaction>
</comment>
<feature type="binding site" evidence="12">
    <location>
        <position position="291"/>
    </location>
    <ligand>
        <name>Mg(2+)</name>
        <dbReference type="ChEBI" id="CHEBI:18420"/>
        <label>1</label>
    </ligand>
</feature>
<dbReference type="Gene3D" id="1.10.4080.10">
    <property type="entry name" value="ADP-ribosylation/Crystallin J1"/>
    <property type="match status" value="1"/>
</dbReference>
<evidence type="ECO:0000256" key="3">
    <source>
        <dbReference type="ARBA" id="ARBA00022801"/>
    </source>
</evidence>
<dbReference type="InterPro" id="IPR036705">
    <property type="entry name" value="Ribosyl_crysJ1_sf"/>
</dbReference>
<protein>
    <recommendedName>
        <fullName evidence="4">ADP-ribosylhydrolase ARH3</fullName>
        <ecNumber evidence="2">3.2.1.143</ecNumber>
    </recommendedName>
    <alternativeName>
        <fullName evidence="5">ADP-ribose glycohydrolase ARH3</fullName>
    </alternativeName>
    <alternativeName>
        <fullName evidence="6">ADP-ribosylhydrolase 3</fullName>
    </alternativeName>
    <alternativeName>
        <fullName evidence="9">O-acetyl-ADP-ribose deacetylase ARH3</fullName>
    </alternativeName>
    <alternativeName>
        <fullName evidence="10">Poly(ADP-ribose) glycohydrolase ARH3</fullName>
    </alternativeName>
    <alternativeName>
        <fullName evidence="8">[Protein ADP-ribosylarginine] hydrolase-like protein 2</fullName>
    </alternativeName>
    <alternativeName>
        <fullName evidence="7">[Protein ADP-ribosylserine] hydrolase</fullName>
    </alternativeName>
</protein>
<dbReference type="InterPro" id="IPR005502">
    <property type="entry name" value="Ribosyl_crysJ1"/>
</dbReference>
<keyword evidence="13" id="KW-1185">Reference proteome</keyword>
<dbReference type="GO" id="GO:0005634">
    <property type="term" value="C:nucleus"/>
    <property type="evidence" value="ECO:0007669"/>
    <property type="project" value="TreeGrafter"/>
</dbReference>
<evidence type="ECO:0000256" key="1">
    <source>
        <dbReference type="ARBA" id="ARBA00010702"/>
    </source>
</evidence>
<comment type="cofactor">
    <cofactor evidence="12">
        <name>Mg(2+)</name>
        <dbReference type="ChEBI" id="CHEBI:18420"/>
    </cofactor>
    <text evidence="12">Binds 2 magnesium ions per subunit.</text>
</comment>
<evidence type="ECO:0000256" key="5">
    <source>
        <dbReference type="ARBA" id="ARBA00042398"/>
    </source>
</evidence>
<reference evidence="14" key="1">
    <citation type="submission" date="2024-02" db="UniProtKB">
        <authorList>
            <consortium name="WormBaseParasite"/>
        </authorList>
    </citation>
    <scope>IDENTIFICATION</scope>
</reference>
<dbReference type="Proteomes" id="UP000887575">
    <property type="component" value="Unassembled WGS sequence"/>
</dbReference>
<sequence>MTANRIRGTLMGQFVGDALGCRYEFTKKAQVQQMLDEDRKRGKDGLLPMLGGGPFLLKAGQITDDSEMALSMIGSILKNDRYDQASTVCAYVRWAQSNPPDIGHTTATALRILEKVPKDWLDLLDSTKREDVLKAVLQNVRIKCGNSKSNGFLMRISPIPAFYHDEPVEKWITYAIQDAALTHLDPTTFNAATVYSTALHQLINGKTPQEVFQHALDATNDPIVKKHLDLARTQRIPVPFGEKMELLSNGDDKAIGYFGIALQVAFYELLHADSFAEGLVNAIAIGGDTDTNGCITGALLGAHFGETEIPVDWRKIVENAPLRMKNENGIKSIKEICEAFEKHQSKK</sequence>
<dbReference type="GO" id="GO:0046872">
    <property type="term" value="F:metal ion binding"/>
    <property type="evidence" value="ECO:0007669"/>
    <property type="project" value="UniProtKB-KW"/>
</dbReference>
<organism evidence="13 14">
    <name type="scientific">Mesorhabditis belari</name>
    <dbReference type="NCBI Taxonomy" id="2138241"/>
    <lineage>
        <taxon>Eukaryota</taxon>
        <taxon>Metazoa</taxon>
        <taxon>Ecdysozoa</taxon>
        <taxon>Nematoda</taxon>
        <taxon>Chromadorea</taxon>
        <taxon>Rhabditida</taxon>
        <taxon>Rhabditina</taxon>
        <taxon>Rhabditomorpha</taxon>
        <taxon>Rhabditoidea</taxon>
        <taxon>Rhabditidae</taxon>
        <taxon>Mesorhabditinae</taxon>
        <taxon>Mesorhabditis</taxon>
    </lineage>
</organism>
<keyword evidence="12" id="KW-0479">Metal-binding</keyword>
<keyword evidence="3" id="KW-0378">Hydrolase</keyword>
<name>A0AAF3EDI2_9BILA</name>
<dbReference type="InterPro" id="IPR050792">
    <property type="entry name" value="ADP-ribosylglycohydrolase"/>
</dbReference>
<evidence type="ECO:0000256" key="4">
    <source>
        <dbReference type="ARBA" id="ARBA00041057"/>
    </source>
</evidence>
<dbReference type="AlphaFoldDB" id="A0AAF3EDI2"/>
<dbReference type="SUPFAM" id="SSF101478">
    <property type="entry name" value="ADP-ribosylglycohydrolase"/>
    <property type="match status" value="1"/>
</dbReference>
<evidence type="ECO:0000256" key="6">
    <source>
        <dbReference type="ARBA" id="ARBA00042471"/>
    </source>
</evidence>
<comment type="similarity">
    <text evidence="1">Belongs to the ADP-ribosylglycohydrolase family.</text>
</comment>
<dbReference type="WBParaSite" id="MBELARI_LOCUS12034">
    <property type="protein sequence ID" value="MBELARI_LOCUS12034"/>
    <property type="gene ID" value="MBELARI_LOCUS12034"/>
</dbReference>
<accession>A0AAF3EDI2</accession>
<evidence type="ECO:0000256" key="2">
    <source>
        <dbReference type="ARBA" id="ARBA00012255"/>
    </source>
</evidence>
<dbReference type="PANTHER" id="PTHR16222:SF24">
    <property type="entry name" value="ADP-RIBOSYLHYDROLASE ARH3"/>
    <property type="match status" value="1"/>
</dbReference>
<feature type="binding site" evidence="12">
    <location>
        <position position="290"/>
    </location>
    <ligand>
        <name>Mg(2+)</name>
        <dbReference type="ChEBI" id="CHEBI:18420"/>
        <label>1</label>
    </ligand>
</feature>
<evidence type="ECO:0000256" key="10">
    <source>
        <dbReference type="ARBA" id="ARBA00043193"/>
    </source>
</evidence>
<evidence type="ECO:0000256" key="8">
    <source>
        <dbReference type="ARBA" id="ARBA00042850"/>
    </source>
</evidence>
<feature type="binding site" evidence="12">
    <location>
        <position position="63"/>
    </location>
    <ligand>
        <name>Mg(2+)</name>
        <dbReference type="ChEBI" id="CHEBI:18420"/>
        <label>1</label>
    </ligand>
</feature>
<feature type="binding site" evidence="12">
    <location>
        <position position="65"/>
    </location>
    <ligand>
        <name>Mg(2+)</name>
        <dbReference type="ChEBI" id="CHEBI:18420"/>
        <label>1</label>
    </ligand>
</feature>
<evidence type="ECO:0000256" key="9">
    <source>
        <dbReference type="ARBA" id="ARBA00043187"/>
    </source>
</evidence>
<dbReference type="GO" id="GO:0004649">
    <property type="term" value="F:poly(ADP-ribose) glycohydrolase activity"/>
    <property type="evidence" value="ECO:0007669"/>
    <property type="project" value="UniProtKB-EC"/>
</dbReference>
<feature type="binding site" evidence="12">
    <location>
        <position position="288"/>
    </location>
    <ligand>
        <name>Mg(2+)</name>
        <dbReference type="ChEBI" id="CHEBI:18420"/>
        <label>1</label>
    </ligand>
</feature>
<dbReference type="EC" id="3.2.1.143" evidence="2"/>
<evidence type="ECO:0000256" key="11">
    <source>
        <dbReference type="ARBA" id="ARBA00049015"/>
    </source>
</evidence>
<dbReference type="PANTHER" id="PTHR16222">
    <property type="entry name" value="ADP-RIBOSYLGLYCOHYDROLASE"/>
    <property type="match status" value="1"/>
</dbReference>
<dbReference type="GO" id="GO:0005739">
    <property type="term" value="C:mitochondrion"/>
    <property type="evidence" value="ECO:0007669"/>
    <property type="project" value="TreeGrafter"/>
</dbReference>
<evidence type="ECO:0000313" key="14">
    <source>
        <dbReference type="WBParaSite" id="MBELARI_LOCUS12034"/>
    </source>
</evidence>
<evidence type="ECO:0000313" key="13">
    <source>
        <dbReference type="Proteomes" id="UP000887575"/>
    </source>
</evidence>
<evidence type="ECO:0000256" key="12">
    <source>
        <dbReference type="PIRSR" id="PIRSR605502-1"/>
    </source>
</evidence>
<feature type="binding site" evidence="12">
    <location>
        <position position="64"/>
    </location>
    <ligand>
        <name>Mg(2+)</name>
        <dbReference type="ChEBI" id="CHEBI:18420"/>
        <label>1</label>
    </ligand>
</feature>
<keyword evidence="12" id="KW-0460">Magnesium</keyword>